<protein>
    <submittedName>
        <fullName evidence="3">Major facilitator superfamily domain, general substrate transporter</fullName>
    </submittedName>
</protein>
<feature type="transmembrane region" description="Helical" evidence="2">
    <location>
        <begin position="467"/>
        <end position="485"/>
    </location>
</feature>
<keyword evidence="2" id="KW-1133">Transmembrane helix</keyword>
<feature type="transmembrane region" description="Helical" evidence="2">
    <location>
        <begin position="163"/>
        <end position="182"/>
    </location>
</feature>
<evidence type="ECO:0000256" key="2">
    <source>
        <dbReference type="SAM" id="Phobius"/>
    </source>
</evidence>
<gene>
    <name evidence="3" type="ORF">PPERSA_01601</name>
</gene>
<dbReference type="EMBL" id="LDAU01000166">
    <property type="protein sequence ID" value="KRX01731.1"/>
    <property type="molecule type" value="Genomic_DNA"/>
</dbReference>
<keyword evidence="4" id="KW-1185">Reference proteome</keyword>
<comment type="caution">
    <text evidence="3">The sequence shown here is derived from an EMBL/GenBank/DDBJ whole genome shotgun (WGS) entry which is preliminary data.</text>
</comment>
<dbReference type="Proteomes" id="UP000054937">
    <property type="component" value="Unassembled WGS sequence"/>
</dbReference>
<feature type="region of interest" description="Disordered" evidence="1">
    <location>
        <begin position="332"/>
        <end position="351"/>
    </location>
</feature>
<feature type="transmembrane region" description="Helical" evidence="2">
    <location>
        <begin position="221"/>
        <end position="243"/>
    </location>
</feature>
<feature type="transmembrane region" description="Helical" evidence="2">
    <location>
        <begin position="586"/>
        <end position="605"/>
    </location>
</feature>
<evidence type="ECO:0000256" key="1">
    <source>
        <dbReference type="SAM" id="MobiDB-lite"/>
    </source>
</evidence>
<name>A0A0V0QHI3_PSEPJ</name>
<keyword evidence="2" id="KW-0472">Membrane</keyword>
<evidence type="ECO:0000313" key="4">
    <source>
        <dbReference type="Proteomes" id="UP000054937"/>
    </source>
</evidence>
<proteinExistence type="predicted"/>
<evidence type="ECO:0000313" key="3">
    <source>
        <dbReference type="EMBL" id="KRX01731.1"/>
    </source>
</evidence>
<accession>A0A0V0QHI3</accession>
<feature type="transmembrane region" description="Helical" evidence="2">
    <location>
        <begin position="497"/>
        <end position="515"/>
    </location>
</feature>
<dbReference type="OrthoDB" id="326212at2759"/>
<keyword evidence="2" id="KW-0812">Transmembrane</keyword>
<feature type="transmembrane region" description="Helical" evidence="2">
    <location>
        <begin position="136"/>
        <end position="156"/>
    </location>
</feature>
<feature type="transmembrane region" description="Helical" evidence="2">
    <location>
        <begin position="559"/>
        <end position="580"/>
    </location>
</feature>
<feature type="compositionally biased region" description="Basic and acidic residues" evidence="1">
    <location>
        <begin position="381"/>
        <end position="390"/>
    </location>
</feature>
<dbReference type="SUPFAM" id="SSF103473">
    <property type="entry name" value="MFS general substrate transporter"/>
    <property type="match status" value="2"/>
</dbReference>
<feature type="transmembrane region" description="Helical" evidence="2">
    <location>
        <begin position="521"/>
        <end position="547"/>
    </location>
</feature>
<dbReference type="AlphaFoldDB" id="A0A0V0QHI3"/>
<dbReference type="InParanoid" id="A0A0V0QHI3"/>
<feature type="transmembrane region" description="Helical" evidence="2">
    <location>
        <begin position="188"/>
        <end position="209"/>
    </location>
</feature>
<reference evidence="3 4" key="1">
    <citation type="journal article" date="2015" name="Sci. Rep.">
        <title>Genome of the facultative scuticociliatosis pathogen Pseudocohnilembus persalinus provides insight into its virulence through horizontal gene transfer.</title>
        <authorList>
            <person name="Xiong J."/>
            <person name="Wang G."/>
            <person name="Cheng J."/>
            <person name="Tian M."/>
            <person name="Pan X."/>
            <person name="Warren A."/>
            <person name="Jiang C."/>
            <person name="Yuan D."/>
            <person name="Miao W."/>
        </authorList>
    </citation>
    <scope>NUCLEOTIDE SEQUENCE [LARGE SCALE GENOMIC DNA]</scope>
    <source>
        <strain evidence="3">36N120E</strain>
    </source>
</reference>
<feature type="transmembrane region" description="Helical" evidence="2">
    <location>
        <begin position="263"/>
        <end position="281"/>
    </location>
</feature>
<sequence length="634" mass="74184">MALFLMTGTLGLVYNSIPFIFYRPKISCLSHGSENYTDIQEKLDALDFTQYKINSCSELQVCKILESNQNQYQVLQQQEQQTVYSVISEKFIENQNQQQQKYYQSSIYIFYYEQPLESISKEFQLTCENKIKETQIQSLSFGSQVLGAIFGIFLRFSHTQIKYIYTGMSLVMSLCFFSFQLVNSLVQVGFLLCLWNVLYTFYVTSVHYFCQLNFPVEFGKYSSALLNLCWGSILILQADMFFYQNLCTYIGCTLFLPNFRDNLSFQGFILLICFIIFVFCLDYKENVCQENIERVSQRNSCVDVRLEENIKISNLSLQLSETNQVIYIQNSEEDEQQNNTPNQKQQKDDKQSLLQNQIQLNQNLSNKSQAQDIILNTQQDSKQKYDDNNNKNKNKNKTQVGQNNQEQMSFKKICFDFYDNFIEMRLNPQLFNNMNIWILCYITGIFSFTTVTLILDQLDGNLYLNTIGFSLIEVSGGVLSGWIVYKGWDLKQTLKFDYYFMGFIYLISIVLSMIYSNNQGWLSVFISMTPIIIAKLSFELLWTLLITYLRDVMPLKYQLLVFSLGQLLSKFLNAIIPFYMYLSQAIGFNYIILTMVLCFYSGYLIKDFVQHKYIILVTKQDIAKDQNMTELCNL</sequence>
<dbReference type="InterPro" id="IPR036259">
    <property type="entry name" value="MFS_trans_sf"/>
</dbReference>
<organism evidence="3 4">
    <name type="scientific">Pseudocohnilembus persalinus</name>
    <name type="common">Ciliate</name>
    <dbReference type="NCBI Taxonomy" id="266149"/>
    <lineage>
        <taxon>Eukaryota</taxon>
        <taxon>Sar</taxon>
        <taxon>Alveolata</taxon>
        <taxon>Ciliophora</taxon>
        <taxon>Intramacronucleata</taxon>
        <taxon>Oligohymenophorea</taxon>
        <taxon>Scuticociliatia</taxon>
        <taxon>Philasterida</taxon>
        <taxon>Pseudocohnilembidae</taxon>
        <taxon>Pseudocohnilembus</taxon>
    </lineage>
</organism>
<feature type="region of interest" description="Disordered" evidence="1">
    <location>
        <begin position="380"/>
        <end position="403"/>
    </location>
</feature>
<feature type="transmembrane region" description="Helical" evidence="2">
    <location>
        <begin position="434"/>
        <end position="455"/>
    </location>
</feature>